<keyword evidence="4" id="KW-1185">Reference proteome</keyword>
<dbReference type="SUPFAM" id="SSF56112">
    <property type="entry name" value="Protein kinase-like (PK-like)"/>
    <property type="match status" value="1"/>
</dbReference>
<dbReference type="PANTHER" id="PTHR12149">
    <property type="entry name" value="FRUCTOSAMINE 3 KINASE-RELATED PROTEIN"/>
    <property type="match status" value="1"/>
</dbReference>
<keyword evidence="2" id="KW-0808">Transferase</keyword>
<organism evidence="3 4">
    <name type="scientific">Salipiger abyssi</name>
    <dbReference type="NCBI Taxonomy" id="1250539"/>
    <lineage>
        <taxon>Bacteria</taxon>
        <taxon>Pseudomonadati</taxon>
        <taxon>Pseudomonadota</taxon>
        <taxon>Alphaproteobacteria</taxon>
        <taxon>Rhodobacterales</taxon>
        <taxon>Roseobacteraceae</taxon>
        <taxon>Salipiger</taxon>
    </lineage>
</organism>
<dbReference type="Gene3D" id="3.30.200.20">
    <property type="entry name" value="Phosphorylase Kinase, domain 1"/>
    <property type="match status" value="1"/>
</dbReference>
<dbReference type="PIRSF" id="PIRSF006221">
    <property type="entry name" value="Ketosamine-3-kinase"/>
    <property type="match status" value="1"/>
</dbReference>
<keyword evidence="2 3" id="KW-0418">Kinase</keyword>
<dbReference type="InterPro" id="IPR016477">
    <property type="entry name" value="Fructo-/Ketosamine-3-kinase"/>
</dbReference>
<evidence type="ECO:0000313" key="4">
    <source>
        <dbReference type="Proteomes" id="UP000187059"/>
    </source>
</evidence>
<dbReference type="Gene3D" id="3.90.1200.10">
    <property type="match status" value="1"/>
</dbReference>
<dbReference type="KEGG" id="paby:Ga0080574_TMP3509"/>
<dbReference type="EMBL" id="CP015093">
    <property type="protein sequence ID" value="APZ53843.1"/>
    <property type="molecule type" value="Genomic_DNA"/>
</dbReference>
<dbReference type="STRING" id="1250539.Ga0080574_TMP3509"/>
<comment type="similarity">
    <text evidence="1 2">Belongs to the fructosamine kinase family.</text>
</comment>
<evidence type="ECO:0000256" key="2">
    <source>
        <dbReference type="PIRNR" id="PIRNR006221"/>
    </source>
</evidence>
<dbReference type="AlphaFoldDB" id="A0A1P8UWQ4"/>
<dbReference type="OrthoDB" id="5291879at2"/>
<protein>
    <submittedName>
        <fullName evidence="3">Fructosamine-3-kinase</fullName>
    </submittedName>
</protein>
<dbReference type="Proteomes" id="UP000187059">
    <property type="component" value="Chromosome"/>
</dbReference>
<reference evidence="3 4" key="1">
    <citation type="submission" date="2016-04" db="EMBL/GenBank/DDBJ databases">
        <title>Deep-sea bacteria in the southern Pacific.</title>
        <authorList>
            <person name="Tang K."/>
        </authorList>
    </citation>
    <scope>NUCLEOTIDE SEQUENCE [LARGE SCALE GENOMIC DNA]</scope>
    <source>
        <strain evidence="3 4">JLT2014</strain>
    </source>
</reference>
<proteinExistence type="inferred from homology"/>
<dbReference type="GO" id="GO:0016301">
    <property type="term" value="F:kinase activity"/>
    <property type="evidence" value="ECO:0007669"/>
    <property type="project" value="UniProtKB-UniRule"/>
</dbReference>
<evidence type="ECO:0000313" key="3">
    <source>
        <dbReference type="EMBL" id="APZ53843.1"/>
    </source>
</evidence>
<dbReference type="InterPro" id="IPR011009">
    <property type="entry name" value="Kinase-like_dom_sf"/>
</dbReference>
<gene>
    <name evidence="3" type="ORF">Ga0080574_TMP3509</name>
</gene>
<dbReference type="Pfam" id="PF03881">
    <property type="entry name" value="Fructosamin_kin"/>
    <property type="match status" value="1"/>
</dbReference>
<sequence>MSLDGLAQVFGAGIASARPLHGGDLSEVLKVTLEDGRVMAVKRGERVDSEARMLAAMATAEAPVPEVLHQAGSLLCLQWLDEAPASAVGWQALGQGLRRLHNCRGAQYGWPEDYAFGPQPIPNGHAGDWPDFWARRRLLPFLPVLPMAQARRLEALARALPERLPARPTPALLHGDLWTGNALFGDGNAWMIDPACYHGHAEVDLAMLELFGNPTDAFWQGYGPQEPGRAERRPIYQLFPALVHFRLFGASYQGMVARLLSATGV</sequence>
<name>A0A1P8UWQ4_9RHOB</name>
<dbReference type="PANTHER" id="PTHR12149:SF8">
    <property type="entry name" value="PROTEIN-RIBULOSAMINE 3-KINASE"/>
    <property type="match status" value="1"/>
</dbReference>
<accession>A0A1P8UWQ4</accession>
<evidence type="ECO:0000256" key="1">
    <source>
        <dbReference type="ARBA" id="ARBA00009460"/>
    </source>
</evidence>
<dbReference type="RefSeq" id="WP_076702787.1">
    <property type="nucleotide sequence ID" value="NZ_CP015093.1"/>
</dbReference>